<dbReference type="PANTHER" id="PTHR22874">
    <property type="entry name" value="ACTIVATING MOLECULE IN BECN1-REGULATED AUTOPHAGY PROTEIN 1"/>
    <property type="match status" value="1"/>
</dbReference>
<dbReference type="Proteomes" id="UP000087171">
    <property type="component" value="Chromosome Ca3"/>
</dbReference>
<feature type="region of interest" description="Disordered" evidence="4">
    <location>
        <begin position="347"/>
        <end position="369"/>
    </location>
</feature>
<accession>A0A3Q7XMW0</accession>
<dbReference type="GO" id="GO:0080008">
    <property type="term" value="C:Cul4-RING E3 ubiquitin ligase complex"/>
    <property type="evidence" value="ECO:0007669"/>
    <property type="project" value="TreeGrafter"/>
</dbReference>
<dbReference type="STRING" id="3827.A0A3Q7XMW0"/>
<dbReference type="InterPro" id="IPR052596">
    <property type="entry name" value="AMBRA1_autophagy"/>
</dbReference>
<gene>
    <name evidence="6" type="primary">LOC101507891</name>
</gene>
<dbReference type="Pfam" id="PF00400">
    <property type="entry name" value="WD40"/>
    <property type="match status" value="2"/>
</dbReference>
<dbReference type="Gene3D" id="2.130.10.10">
    <property type="entry name" value="YVTN repeat-like/Quinoprotein amine dehydrogenase"/>
    <property type="match status" value="1"/>
</dbReference>
<dbReference type="SUPFAM" id="SSF50998">
    <property type="entry name" value="Quinoprotein alcohol dehydrogenase-like"/>
    <property type="match status" value="1"/>
</dbReference>
<evidence type="ECO:0000256" key="4">
    <source>
        <dbReference type="SAM" id="MobiDB-lite"/>
    </source>
</evidence>
<dbReference type="InterPro" id="IPR001680">
    <property type="entry name" value="WD40_rpt"/>
</dbReference>
<sequence length="797" mass="86719">MTGINRPRDHASNSSDSCSNVFTLLARREISPRTKHVAKWRWGNASKSKSSSHSRPKTVARDARRSLQSWVEADSLRHLSAKYCPLVPAPRSTIAAAFSPDGKVLASTHGDHTVKIIDCETGRCLKVLVGHMRTPWVVRFHPLHPQILASGSLDQEVRLWDANTSECIVSHHFYRPIASIAFHAKGEIIAVASGHKLYIWHYNKKGEASSPMFVLKTRRSLRAVHFHPHAAPYLLTAEVNDLDSSDSSMTEATSIGYLQYPPPAVFVTNVHPTEHVSEPPYVSLPFFLVPSYTVDESRAELPHASHDVASGRMQIESSATVQFQADTNATEQYDTTVSPMDTVSEIPTNSQTGTEYPAHTTFSNGMGIGIRNLTMDGTTDGMETDETRPVEGSQHVNPTDANSLNGMLHGVPRQTANRGVLSEFGQFHQYFSSREPSGWELPFLQGWLMGQSQVGAPSMLPHMGVSRDTQAQQISSSAMANNLSTSNVDVAMPPSAMSGSINIPGSSIRSGLQNHFSQSRTPVSESGNLAASITTPHDGSDIQTIMSRIQSEIATSVAAAAAAELPCTVKLRVWSHDIKNPSTPLNADRCRLTIPHAVLCSEMGAHFSPCGRFLAACVACMLPRIEADPGLQTPVHQEPGVATSPTRHPISAHQVMYELRIYSLEEATFGSVLASRAIRAAHCLTSIQFSPTSEHILLAYGRRHGSLLKSIVIDGETTLPIYTVLEVYRVSDMELVRVLPSAEDEVNVACFHPFAGGGLVYGTKEGKLRILHYNGAHPVNGTGPSYFPEETIVGVSQ</sequence>
<dbReference type="InterPro" id="IPR015943">
    <property type="entry name" value="WD40/YVTN_repeat-like_dom_sf"/>
</dbReference>
<reference evidence="6" key="2">
    <citation type="submission" date="2025-08" db="UniProtKB">
        <authorList>
            <consortium name="RefSeq"/>
        </authorList>
    </citation>
    <scope>IDENTIFICATION</scope>
    <source>
        <tissue evidence="6">Etiolated seedlings</tissue>
    </source>
</reference>
<dbReference type="RefSeq" id="XP_073222110.1">
    <property type="nucleotide sequence ID" value="XM_073366009.1"/>
</dbReference>
<dbReference type="InterPro" id="IPR011047">
    <property type="entry name" value="Quinoprotein_ADH-like_sf"/>
</dbReference>
<feature type="region of interest" description="Disordered" evidence="4">
    <location>
        <begin position="36"/>
        <end position="62"/>
    </location>
</feature>
<dbReference type="PaxDb" id="3827-XP_004493844.1"/>
<keyword evidence="1 3" id="KW-0853">WD repeat</keyword>
<evidence type="ECO:0000313" key="6">
    <source>
        <dbReference type="RefSeq" id="XP_027188213.1"/>
    </source>
</evidence>
<dbReference type="InterPro" id="IPR019775">
    <property type="entry name" value="WD40_repeat_CS"/>
</dbReference>
<dbReference type="OrthoDB" id="6363363at2759"/>
<reference evidence="5" key="1">
    <citation type="journal article" date="2013" name="Nat. Biotechnol.">
        <title>Draft genome sequence of chickpea (Cicer arietinum) provides a resource for trait improvement.</title>
        <authorList>
            <person name="Varshney R.K."/>
            <person name="Song C."/>
            <person name="Saxena R.K."/>
            <person name="Azam S."/>
            <person name="Yu S."/>
            <person name="Sharpe A.G."/>
            <person name="Cannon S."/>
            <person name="Baek J."/>
            <person name="Rosen B.D."/>
            <person name="Tar'an B."/>
            <person name="Millan T."/>
            <person name="Zhang X."/>
            <person name="Ramsay L.D."/>
            <person name="Iwata A."/>
            <person name="Wang Y."/>
            <person name="Nelson W."/>
            <person name="Farmer A.D."/>
            <person name="Gaur P.M."/>
            <person name="Soderlund C."/>
            <person name="Penmetsa R.V."/>
            <person name="Xu C."/>
            <person name="Bharti A.K."/>
            <person name="He W."/>
            <person name="Winter P."/>
            <person name="Zhao S."/>
            <person name="Hane J.K."/>
            <person name="Carrasquilla-Garcia N."/>
            <person name="Condie J.A."/>
            <person name="Upadhyaya H.D."/>
            <person name="Luo M.C."/>
            <person name="Thudi M."/>
            <person name="Gowda C.L."/>
            <person name="Singh N.P."/>
            <person name="Lichtenzveig J."/>
            <person name="Gali K.K."/>
            <person name="Rubio J."/>
            <person name="Nadarajan N."/>
            <person name="Dolezel J."/>
            <person name="Bansal K.C."/>
            <person name="Xu X."/>
            <person name="Edwards D."/>
            <person name="Zhang G."/>
            <person name="Kahl G."/>
            <person name="Gil J."/>
            <person name="Singh K.B."/>
            <person name="Datta S.K."/>
            <person name="Jackson S.A."/>
            <person name="Wang J."/>
            <person name="Cook D.R."/>
        </authorList>
    </citation>
    <scope>NUCLEOTIDE SEQUENCE [LARGE SCALE GENOMIC DNA]</scope>
    <source>
        <strain evidence="5">cv. CDC Frontier</strain>
    </source>
</reference>
<dbReference type="GO" id="GO:1990756">
    <property type="term" value="F:ubiquitin-like ligase-substrate adaptor activity"/>
    <property type="evidence" value="ECO:0007669"/>
    <property type="project" value="TreeGrafter"/>
</dbReference>
<dbReference type="SMART" id="SM00320">
    <property type="entry name" value="WD40"/>
    <property type="match status" value="4"/>
</dbReference>
<dbReference type="PROSITE" id="PS00678">
    <property type="entry name" value="WD_REPEATS_1"/>
    <property type="match status" value="1"/>
</dbReference>
<evidence type="ECO:0000313" key="5">
    <source>
        <dbReference type="Proteomes" id="UP000087171"/>
    </source>
</evidence>
<dbReference type="FunFam" id="2.130.10.10:FF:000476">
    <property type="entry name" value="Activating molecule in BECN1-regulated autophagy protein"/>
    <property type="match status" value="1"/>
</dbReference>
<feature type="compositionally biased region" description="Polar residues" evidence="4">
    <location>
        <begin position="347"/>
        <end position="364"/>
    </location>
</feature>
<evidence type="ECO:0000256" key="2">
    <source>
        <dbReference type="ARBA" id="ARBA00022737"/>
    </source>
</evidence>
<evidence type="ECO:0000256" key="1">
    <source>
        <dbReference type="ARBA" id="ARBA00022574"/>
    </source>
</evidence>
<dbReference type="AlphaFoldDB" id="A0A3Q7XMW0"/>
<dbReference type="PANTHER" id="PTHR22874:SF8">
    <property type="entry name" value="TRANSDUCIN FAMILY PROTEIN _ WD-40 REPEAT FAMILY PROTEIN"/>
    <property type="match status" value="1"/>
</dbReference>
<dbReference type="RefSeq" id="XP_073222111.1">
    <property type="nucleotide sequence ID" value="XM_073366010.1"/>
</dbReference>
<keyword evidence="5" id="KW-1185">Reference proteome</keyword>
<dbReference type="GeneID" id="101507891"/>
<dbReference type="GO" id="GO:0000423">
    <property type="term" value="P:mitophagy"/>
    <property type="evidence" value="ECO:0007669"/>
    <property type="project" value="TreeGrafter"/>
</dbReference>
<dbReference type="GO" id="GO:0000045">
    <property type="term" value="P:autophagosome assembly"/>
    <property type="evidence" value="ECO:0007669"/>
    <property type="project" value="TreeGrafter"/>
</dbReference>
<name>A0A3Q7XMW0_CICAR</name>
<proteinExistence type="predicted"/>
<dbReference type="PROSITE" id="PS50294">
    <property type="entry name" value="WD_REPEATS_REGION"/>
    <property type="match status" value="1"/>
</dbReference>
<evidence type="ECO:0000256" key="3">
    <source>
        <dbReference type="PROSITE-ProRule" id="PRU00221"/>
    </source>
</evidence>
<feature type="repeat" description="WD" evidence="3">
    <location>
        <begin position="128"/>
        <end position="170"/>
    </location>
</feature>
<dbReference type="RefSeq" id="XP_027188213.1">
    <property type="nucleotide sequence ID" value="XM_027332412.1"/>
</dbReference>
<dbReference type="PROSITE" id="PS50082">
    <property type="entry name" value="WD_REPEATS_2"/>
    <property type="match status" value="1"/>
</dbReference>
<organism evidence="5 6">
    <name type="scientific">Cicer arietinum</name>
    <name type="common">Chickpea</name>
    <name type="synonym">Garbanzo</name>
    <dbReference type="NCBI Taxonomy" id="3827"/>
    <lineage>
        <taxon>Eukaryota</taxon>
        <taxon>Viridiplantae</taxon>
        <taxon>Streptophyta</taxon>
        <taxon>Embryophyta</taxon>
        <taxon>Tracheophyta</taxon>
        <taxon>Spermatophyta</taxon>
        <taxon>Magnoliopsida</taxon>
        <taxon>eudicotyledons</taxon>
        <taxon>Gunneridae</taxon>
        <taxon>Pentapetalae</taxon>
        <taxon>rosids</taxon>
        <taxon>fabids</taxon>
        <taxon>Fabales</taxon>
        <taxon>Fabaceae</taxon>
        <taxon>Papilionoideae</taxon>
        <taxon>50 kb inversion clade</taxon>
        <taxon>NPAAA clade</taxon>
        <taxon>Hologalegina</taxon>
        <taxon>IRL clade</taxon>
        <taxon>Cicereae</taxon>
        <taxon>Cicer</taxon>
    </lineage>
</organism>
<protein>
    <submittedName>
        <fullName evidence="6">Uncharacterized protein LOC101507891</fullName>
    </submittedName>
</protein>
<keyword evidence="2" id="KW-0677">Repeat</keyword>